<dbReference type="EMBL" id="FOEN01000007">
    <property type="protein sequence ID" value="SEQ27870.1"/>
    <property type="molecule type" value="Genomic_DNA"/>
</dbReference>
<feature type="transmembrane region" description="Helical" evidence="9">
    <location>
        <begin position="323"/>
        <end position="343"/>
    </location>
</feature>
<dbReference type="CDD" id="cd06261">
    <property type="entry name" value="TM_PBP2"/>
    <property type="match status" value="1"/>
</dbReference>
<dbReference type="GO" id="GO:0022857">
    <property type="term" value="F:transmembrane transporter activity"/>
    <property type="evidence" value="ECO:0007669"/>
    <property type="project" value="InterPro"/>
</dbReference>
<dbReference type="GO" id="GO:0043190">
    <property type="term" value="C:ATP-binding cassette (ABC) transporter complex"/>
    <property type="evidence" value="ECO:0007669"/>
    <property type="project" value="InterPro"/>
</dbReference>
<dbReference type="AlphaFoldDB" id="A0A1H9EQ77"/>
<feature type="chain" id="PRO_5011537235" evidence="10">
    <location>
        <begin position="31"/>
        <end position="551"/>
    </location>
</feature>
<keyword evidence="10" id="KW-0732">Signal</keyword>
<dbReference type="PANTHER" id="PTHR30614">
    <property type="entry name" value="MEMBRANE COMPONENT OF AMINO ACID ABC TRANSPORTER"/>
    <property type="match status" value="1"/>
</dbReference>
<dbReference type="Gene3D" id="3.40.190.10">
    <property type="entry name" value="Periplasmic binding protein-like II"/>
    <property type="match status" value="2"/>
</dbReference>
<keyword evidence="4" id="KW-1003">Cell membrane</keyword>
<keyword evidence="3 9" id="KW-0813">Transport</keyword>
<dbReference type="PANTHER" id="PTHR30614:SF20">
    <property type="entry name" value="GLUTAMINE TRANSPORT SYSTEM PERMEASE PROTEIN GLNP"/>
    <property type="match status" value="1"/>
</dbReference>
<evidence type="ECO:0000256" key="9">
    <source>
        <dbReference type="RuleBase" id="RU363032"/>
    </source>
</evidence>
<dbReference type="PROSITE" id="PS50928">
    <property type="entry name" value="ABC_TM1"/>
    <property type="match status" value="1"/>
</dbReference>
<evidence type="ECO:0000256" key="4">
    <source>
        <dbReference type="ARBA" id="ARBA00022475"/>
    </source>
</evidence>
<sequence length="551" mass="60601">MKRRWLRKIQLIVTCIFGLGLAYQPIAGLAQTEDSQSKTQVEINEGLEAKGILRVGMEANYAPFNWSQPSDLNGAVAVSNSPGEYANGYDVQVARRLADQLGLELEIVKLEWDGLPPALTSGKVDAIIAGMSATPERKKEIDFTENYYDSQMVLVVRKDSSYATAKSLADFKGAKITGQLNTFHYDLIPQIPQVQQQTAMDSFPTMISSVLSGKSDAYVSEEPGAMAAVAANSKLTYVKFADQQGFALTDYDTGIAIGLRKGSPLTQPFNQILAEFANEDRDELMKDMVQLNLRQEDPSFWGEVVSLWDSYGNQFLKGAANTMLIALVSTIVGSLIGLVVAVIRSMRSQFKKGRPAYYLYRVIDFLLVAYIEIFRGTPMMVQAMLIFYGLKLFFNIDLSSMTAAFLIVSINTGAYLSEVIRGGIHGVDKGQYEGAKAIGMTHTQTMRYVVLPQAIQSILPTLGNEFVINIKDTSVLNVIAVTELFFVTRSAAGSTYLTFQAFLITSIIYFVLTFVTTRVLNLIEKSLSGTDSYTVKQSSSTTAVRGVKTND</sequence>
<evidence type="ECO:0000256" key="3">
    <source>
        <dbReference type="ARBA" id="ARBA00022448"/>
    </source>
</evidence>
<reference evidence="12 13" key="1">
    <citation type="submission" date="2016-10" db="EMBL/GenBank/DDBJ databases">
        <authorList>
            <person name="de Groot N.N."/>
        </authorList>
    </citation>
    <scope>NUCLEOTIDE SEQUENCE [LARGE SCALE GENOMIC DNA]</scope>
    <source>
        <strain evidence="12 13">DSM 15695</strain>
    </source>
</reference>
<proteinExistence type="inferred from homology"/>
<evidence type="ECO:0000313" key="13">
    <source>
        <dbReference type="Proteomes" id="UP000198833"/>
    </source>
</evidence>
<keyword evidence="5 9" id="KW-0812">Transmembrane</keyword>
<protein>
    <submittedName>
        <fullName evidence="12">Putative lysine transport system permease protein</fullName>
    </submittedName>
</protein>
<dbReference type="Proteomes" id="UP000198833">
    <property type="component" value="Unassembled WGS sequence"/>
</dbReference>
<accession>A0A1H9EQ77</accession>
<comment type="similarity">
    <text evidence="2">Belongs to the binding-protein-dependent transport system permease family. HisMQ subfamily.</text>
</comment>
<dbReference type="Pfam" id="PF00528">
    <property type="entry name" value="BPD_transp_1"/>
    <property type="match status" value="1"/>
</dbReference>
<dbReference type="STRING" id="89093.SAMN04488558_107107"/>
<keyword evidence="7 9" id="KW-1133">Transmembrane helix</keyword>
<dbReference type="SUPFAM" id="SSF53850">
    <property type="entry name" value="Periplasmic binding protein-like II"/>
    <property type="match status" value="1"/>
</dbReference>
<dbReference type="RefSeq" id="WP_092572093.1">
    <property type="nucleotide sequence ID" value="NZ_CALUDV010000024.1"/>
</dbReference>
<evidence type="ECO:0000256" key="1">
    <source>
        <dbReference type="ARBA" id="ARBA00004651"/>
    </source>
</evidence>
<feature type="signal peptide" evidence="10">
    <location>
        <begin position="1"/>
        <end position="30"/>
    </location>
</feature>
<dbReference type="SUPFAM" id="SSF161098">
    <property type="entry name" value="MetI-like"/>
    <property type="match status" value="1"/>
</dbReference>
<dbReference type="OrthoDB" id="9811552at2"/>
<feature type="transmembrane region" description="Helical" evidence="9">
    <location>
        <begin position="355"/>
        <end position="373"/>
    </location>
</feature>
<evidence type="ECO:0000256" key="8">
    <source>
        <dbReference type="ARBA" id="ARBA00023136"/>
    </source>
</evidence>
<dbReference type="InterPro" id="IPR043429">
    <property type="entry name" value="ArtM/GltK/GlnP/TcyL/YhdX-like"/>
</dbReference>
<feature type="domain" description="ABC transmembrane type-1" evidence="11">
    <location>
        <begin position="319"/>
        <end position="520"/>
    </location>
</feature>
<evidence type="ECO:0000256" key="5">
    <source>
        <dbReference type="ARBA" id="ARBA00022692"/>
    </source>
</evidence>
<feature type="transmembrane region" description="Helical" evidence="9">
    <location>
        <begin position="498"/>
        <end position="520"/>
    </location>
</feature>
<evidence type="ECO:0000259" key="11">
    <source>
        <dbReference type="PROSITE" id="PS50928"/>
    </source>
</evidence>
<evidence type="ECO:0000256" key="2">
    <source>
        <dbReference type="ARBA" id="ARBA00010072"/>
    </source>
</evidence>
<dbReference type="NCBIfam" id="TIGR01726">
    <property type="entry name" value="HEQRo_perm_3TM"/>
    <property type="match status" value="1"/>
</dbReference>
<evidence type="ECO:0000256" key="6">
    <source>
        <dbReference type="ARBA" id="ARBA00022970"/>
    </source>
</evidence>
<dbReference type="Gene3D" id="1.10.3720.10">
    <property type="entry name" value="MetI-like"/>
    <property type="match status" value="1"/>
</dbReference>
<evidence type="ECO:0000256" key="7">
    <source>
        <dbReference type="ARBA" id="ARBA00022989"/>
    </source>
</evidence>
<dbReference type="InterPro" id="IPR010065">
    <property type="entry name" value="AA_ABC_transptr_permease_3TM"/>
</dbReference>
<name>A0A1H9EQ77_9LACT</name>
<comment type="subcellular location">
    <subcellularLocation>
        <location evidence="1 9">Cell membrane</location>
        <topology evidence="1 9">Multi-pass membrane protein</topology>
    </subcellularLocation>
</comment>
<keyword evidence="8 9" id="KW-0472">Membrane</keyword>
<dbReference type="SMART" id="SM00062">
    <property type="entry name" value="PBPb"/>
    <property type="match status" value="1"/>
</dbReference>
<evidence type="ECO:0000256" key="10">
    <source>
        <dbReference type="SAM" id="SignalP"/>
    </source>
</evidence>
<dbReference type="InterPro" id="IPR035906">
    <property type="entry name" value="MetI-like_sf"/>
</dbReference>
<organism evidence="12 13">
    <name type="scientific">Ignavigranum ruoffiae</name>
    <dbReference type="NCBI Taxonomy" id="89093"/>
    <lineage>
        <taxon>Bacteria</taxon>
        <taxon>Bacillati</taxon>
        <taxon>Bacillota</taxon>
        <taxon>Bacilli</taxon>
        <taxon>Lactobacillales</taxon>
        <taxon>Aerococcaceae</taxon>
        <taxon>Ignavigranum</taxon>
    </lineage>
</organism>
<dbReference type="InterPro" id="IPR000515">
    <property type="entry name" value="MetI-like"/>
</dbReference>
<dbReference type="InterPro" id="IPR001638">
    <property type="entry name" value="Solute-binding_3/MltF_N"/>
</dbReference>
<keyword evidence="6" id="KW-0029">Amino-acid transport</keyword>
<keyword evidence="13" id="KW-1185">Reference proteome</keyword>
<dbReference type="Pfam" id="PF00497">
    <property type="entry name" value="SBP_bac_3"/>
    <property type="match status" value="1"/>
</dbReference>
<evidence type="ECO:0000313" key="12">
    <source>
        <dbReference type="EMBL" id="SEQ27870.1"/>
    </source>
</evidence>
<gene>
    <name evidence="12" type="ORF">SAMN04488558_107107</name>
</gene>
<feature type="transmembrane region" description="Helical" evidence="9">
    <location>
        <begin position="385"/>
        <end position="408"/>
    </location>
</feature>
<dbReference type="GO" id="GO:0006865">
    <property type="term" value="P:amino acid transport"/>
    <property type="evidence" value="ECO:0007669"/>
    <property type="project" value="UniProtKB-KW"/>
</dbReference>